<dbReference type="InterPro" id="IPR003409">
    <property type="entry name" value="MORN"/>
</dbReference>
<dbReference type="Gene3D" id="2.20.110.10">
    <property type="entry name" value="Histone H3 K4-specific methyltransferase SET7/9 N-terminal domain"/>
    <property type="match status" value="2"/>
</dbReference>
<dbReference type="Proteomes" id="UP000039865">
    <property type="component" value="Unassembled WGS sequence"/>
</dbReference>
<dbReference type="AlphaFoldDB" id="A0A077ZQV3"/>
<proteinExistence type="predicted"/>
<dbReference type="SMART" id="SM00698">
    <property type="entry name" value="MORN"/>
    <property type="match status" value="12"/>
</dbReference>
<protein>
    <recommendedName>
        <fullName evidence="4">Morn repeat protein</fullName>
    </recommendedName>
</protein>
<evidence type="ECO:0000313" key="2">
    <source>
        <dbReference type="EMBL" id="CDW71804.1"/>
    </source>
</evidence>
<dbReference type="SUPFAM" id="SSF82185">
    <property type="entry name" value="Histone H3 K4-specific methyltransferase SET7/9 N-terminal domain"/>
    <property type="match status" value="4"/>
</dbReference>
<evidence type="ECO:0000256" key="1">
    <source>
        <dbReference type="ARBA" id="ARBA00022737"/>
    </source>
</evidence>
<organism evidence="2 3">
    <name type="scientific">Stylonychia lemnae</name>
    <name type="common">Ciliate</name>
    <dbReference type="NCBI Taxonomy" id="5949"/>
    <lineage>
        <taxon>Eukaryota</taxon>
        <taxon>Sar</taxon>
        <taxon>Alveolata</taxon>
        <taxon>Ciliophora</taxon>
        <taxon>Intramacronucleata</taxon>
        <taxon>Spirotrichea</taxon>
        <taxon>Stichotrichia</taxon>
        <taxon>Sporadotrichida</taxon>
        <taxon>Oxytrichidae</taxon>
        <taxon>Stylonychinae</taxon>
        <taxon>Stylonychia</taxon>
    </lineage>
</organism>
<evidence type="ECO:0000313" key="3">
    <source>
        <dbReference type="Proteomes" id="UP000039865"/>
    </source>
</evidence>
<dbReference type="EMBL" id="CCKQ01000715">
    <property type="protein sequence ID" value="CDW71804.1"/>
    <property type="molecule type" value="Genomic_DNA"/>
</dbReference>
<dbReference type="Pfam" id="PF02493">
    <property type="entry name" value="MORN"/>
    <property type="match status" value="10"/>
</dbReference>
<dbReference type="GO" id="GO:0005829">
    <property type="term" value="C:cytosol"/>
    <property type="evidence" value="ECO:0007669"/>
    <property type="project" value="TreeGrafter"/>
</dbReference>
<accession>A0A077ZQV3</accession>
<reference evidence="2 3" key="1">
    <citation type="submission" date="2014-06" db="EMBL/GenBank/DDBJ databases">
        <authorList>
            <person name="Swart Estienne"/>
        </authorList>
    </citation>
    <scope>NUCLEOTIDE SEQUENCE [LARGE SCALE GENOMIC DNA]</scope>
    <source>
        <strain evidence="2 3">130c</strain>
    </source>
</reference>
<sequence>MNEDYNDINMINYKQYKTNNKEQSYIHVQDGEGTLISPDNLMQYKGQFKNGKKHGKGELIQILDALGNHKAIIKGNWKNGFLSGKALIFLTNQLNQFIPNQTQPIQLKYQDSFEGLFKKGQASGYGILKFSNGDSYQGSFKKCLKDGNGKYVSVIEQNNQYRVQGEFVENHIEGSCVIQYLNGHTYQGTVFCNSISGLGQLQFKNGINYEGNFHSNKFEGRGTLNIPMPLKLIKSTLSPLSTSPMNNSFQPSMTINTQNNGVQIFYYSGEFKQGLFHGKGKAIWPQNENQKYLLQYEGFFQNSKIDGGKGTFYFGPNLIHGFFKENKLAGQAYKRQNIDDKLQVIYKGELTVDTQLMDGFGELIWVNLKHKNQYIGEIHNDKIQGQGQLSFQDQYGGMAQYFGGMRDNLFYGKGELTFSNGDRYVGNFQNGHFEGSGSLTFMNDQMVYQGFFLNGCFHGRSTLKVQNQFIINGLFLNGQIDCNSNVLINFTNGDSYSGRVDHNYHFNGMGVYRNLAESYKLIGTFKEGVPHSYCKKVFHQIGNPLKIIRILYGFYNQAKINGNAIESIIDSDTGKVVAKNNQMFINGKLQKGNGQFRETFDENSLLNDLFYDSVERQCDFENIN</sequence>
<keyword evidence="3" id="KW-1185">Reference proteome</keyword>
<gene>
    <name evidence="2" type="primary">Contig11485.g12290</name>
    <name evidence="2" type="ORF">STYLEM_754</name>
</gene>
<dbReference type="PANTHER" id="PTHR43215:SF14">
    <property type="entry name" value="RADIAL SPOKE HEAD 1 HOMOLOG"/>
    <property type="match status" value="1"/>
</dbReference>
<dbReference type="InParanoid" id="A0A077ZQV3"/>
<dbReference type="OrthoDB" id="303545at2759"/>
<keyword evidence="1" id="KW-0677">Repeat</keyword>
<name>A0A077ZQV3_STYLE</name>
<dbReference type="PANTHER" id="PTHR43215">
    <property type="entry name" value="RADIAL SPOKE HEAD 1 HOMOLOG"/>
    <property type="match status" value="1"/>
</dbReference>
<evidence type="ECO:0008006" key="4">
    <source>
        <dbReference type="Google" id="ProtNLM"/>
    </source>
</evidence>